<dbReference type="Gene3D" id="3.40.50.1820">
    <property type="entry name" value="alpha/beta hydrolase"/>
    <property type="match status" value="1"/>
</dbReference>
<name>A0A1H3U7N5_9BACI</name>
<dbReference type="AlphaFoldDB" id="A0A1H3U7N5"/>
<dbReference type="GO" id="GO:0016020">
    <property type="term" value="C:membrane"/>
    <property type="evidence" value="ECO:0007669"/>
    <property type="project" value="TreeGrafter"/>
</dbReference>
<dbReference type="PANTHER" id="PTHR43798:SF33">
    <property type="entry name" value="HYDROLASE, PUTATIVE (AFU_ORTHOLOGUE AFUA_2G14860)-RELATED"/>
    <property type="match status" value="1"/>
</dbReference>
<proteinExistence type="predicted"/>
<dbReference type="InterPro" id="IPR000073">
    <property type="entry name" value="AB_hydrolase_1"/>
</dbReference>
<keyword evidence="3" id="KW-1185">Reference proteome</keyword>
<evidence type="ECO:0000313" key="3">
    <source>
        <dbReference type="Proteomes" id="UP000198935"/>
    </source>
</evidence>
<dbReference type="Proteomes" id="UP000198935">
    <property type="component" value="Unassembled WGS sequence"/>
</dbReference>
<evidence type="ECO:0000259" key="1">
    <source>
        <dbReference type="Pfam" id="PF00561"/>
    </source>
</evidence>
<dbReference type="EMBL" id="FNPI01000019">
    <property type="protein sequence ID" value="SDZ58476.1"/>
    <property type="molecule type" value="Genomic_DNA"/>
</dbReference>
<dbReference type="PANTHER" id="PTHR43798">
    <property type="entry name" value="MONOACYLGLYCEROL LIPASE"/>
    <property type="match status" value="1"/>
</dbReference>
<evidence type="ECO:0000313" key="2">
    <source>
        <dbReference type="EMBL" id="SDZ58476.1"/>
    </source>
</evidence>
<sequence length="339" mass="38041">MELTTTSKRKKRKIKRRIKILVAIVILLAAGITYEQTGRYLDNKAYPPVGKLIDVNGHHMHIWAEGTGDVTVVFGVGYQIPSGYVDFYPLYNDISKYARVAVYDRPGYGWSDVTEAPRDIDTITKEIHQVLVQSGETPPYIFVAHSIASLEAIRFAQMYGEEVKGIILIDGSSPDMYTNMEELPSTTFAYKRTAMLKKAVSLINEAGIIRLLLNTAYPYESTILSTGRNRMPSVPDKVKEIDKALFLKAPNNKNQVGESDRKEDNALKVLENGYLGDIPLVIITSEYLNNYEDSKEAQANLLHWSTDSKQIVVEGAGHAVHWYSPEVINAEILDILQNK</sequence>
<organism evidence="2 3">
    <name type="scientific">Evansella caseinilytica</name>
    <dbReference type="NCBI Taxonomy" id="1503961"/>
    <lineage>
        <taxon>Bacteria</taxon>
        <taxon>Bacillati</taxon>
        <taxon>Bacillota</taxon>
        <taxon>Bacilli</taxon>
        <taxon>Bacillales</taxon>
        <taxon>Bacillaceae</taxon>
        <taxon>Evansella</taxon>
    </lineage>
</organism>
<dbReference type="InterPro" id="IPR050266">
    <property type="entry name" value="AB_hydrolase_sf"/>
</dbReference>
<dbReference type="STRING" id="1503961.SAMN05421736_11938"/>
<dbReference type="InterPro" id="IPR029058">
    <property type="entry name" value="AB_hydrolase_fold"/>
</dbReference>
<reference evidence="3" key="1">
    <citation type="submission" date="2016-10" db="EMBL/GenBank/DDBJ databases">
        <authorList>
            <person name="Varghese N."/>
            <person name="Submissions S."/>
        </authorList>
    </citation>
    <scope>NUCLEOTIDE SEQUENCE [LARGE SCALE GENOMIC DNA]</scope>
    <source>
        <strain evidence="3">SP</strain>
    </source>
</reference>
<feature type="domain" description="AB hydrolase-1" evidence="1">
    <location>
        <begin position="82"/>
        <end position="324"/>
    </location>
</feature>
<accession>A0A1H3U7N5</accession>
<dbReference type="SUPFAM" id="SSF53474">
    <property type="entry name" value="alpha/beta-Hydrolases"/>
    <property type="match status" value="1"/>
</dbReference>
<dbReference type="Pfam" id="PF00561">
    <property type="entry name" value="Abhydrolase_1"/>
    <property type="match status" value="1"/>
</dbReference>
<gene>
    <name evidence="2" type="ORF">SAMN05421736_11938</name>
</gene>
<protein>
    <submittedName>
        <fullName evidence="2">Pimeloyl-ACP methyl ester carboxylesterase</fullName>
    </submittedName>
</protein>